<dbReference type="STRING" id="550983.A4R26_21285"/>
<name>A0A1V9FLX9_9BACT</name>
<dbReference type="InterPro" id="IPR026444">
    <property type="entry name" value="Secre_tail"/>
</dbReference>
<evidence type="ECO:0000259" key="3">
    <source>
        <dbReference type="Pfam" id="PF18962"/>
    </source>
</evidence>
<protein>
    <submittedName>
        <fullName evidence="4">Uncharacterized protein</fullName>
    </submittedName>
</protein>
<sequence length="490" mass="53144">MKRCLLFILFATITTITQAQLEEDFDPAPSGWILSQGASFNAVNGNAVVNTPGVGGNNPANIGTPAVNKTSNTVKVCFDIWAYDANLNNKQPFPCNTYADILFVNAAVTSSSQAVDPANIYARQDNYLLPTNGGTSCFTFTFPAVVTASNFKVFISFHADCKQPGVKYVIDNVSISGVTLTCFDTNCPPVALNDVFNRGNGLETTFDGALYGSNLTYPAGYIVDATGTDNDQNDAYADLQWSLLTPPVNGTVTINSNGTFTVTRNSTTVTSLTFTYRLMDNGPDNNIATTADNMFDDATVTINWPPAGPLPVTLVNFNGNRKGTNVTLTWTTNMEMQNTGFEIQRSTGNGVYEKVGFVATRALNGNSDVPLHYTFTEGNMAKANSWYRLVQIDKDGTRKVTPVRGIRGLEEISKLTVYPNPGTTGNMNVLFGSSAARDIMIIDLNGKILKQWNNYHEDSMPISGLHTGVYMLIVNNKATSERLTQKIVVL</sequence>
<dbReference type="Proteomes" id="UP000192276">
    <property type="component" value="Unassembled WGS sequence"/>
</dbReference>
<feature type="signal peptide" evidence="1">
    <location>
        <begin position="1"/>
        <end position="19"/>
    </location>
</feature>
<evidence type="ECO:0000313" key="4">
    <source>
        <dbReference type="EMBL" id="OQP59354.1"/>
    </source>
</evidence>
<feature type="domain" description="Secretion system C-terminal sorting" evidence="3">
    <location>
        <begin position="417"/>
        <end position="489"/>
    </location>
</feature>
<organism evidence="4 5">
    <name type="scientific">Niastella populi</name>
    <dbReference type="NCBI Taxonomy" id="550983"/>
    <lineage>
        <taxon>Bacteria</taxon>
        <taxon>Pseudomonadati</taxon>
        <taxon>Bacteroidota</taxon>
        <taxon>Chitinophagia</taxon>
        <taxon>Chitinophagales</taxon>
        <taxon>Chitinophagaceae</taxon>
        <taxon>Niastella</taxon>
    </lineage>
</organism>
<dbReference type="AlphaFoldDB" id="A0A1V9FLX9"/>
<dbReference type="InterPro" id="IPR040853">
    <property type="entry name" value="RapA2_cadherin-like"/>
</dbReference>
<evidence type="ECO:0000313" key="5">
    <source>
        <dbReference type="Proteomes" id="UP000192276"/>
    </source>
</evidence>
<reference evidence="5" key="1">
    <citation type="submission" date="2016-04" db="EMBL/GenBank/DDBJ databases">
        <authorList>
            <person name="Chen L."/>
            <person name="Zhuang W."/>
            <person name="Wang G."/>
        </authorList>
    </citation>
    <scope>NUCLEOTIDE SEQUENCE [LARGE SCALE GENOMIC DNA]</scope>
    <source>
        <strain evidence="5">208</strain>
    </source>
</reference>
<evidence type="ECO:0000259" key="2">
    <source>
        <dbReference type="Pfam" id="PF17803"/>
    </source>
</evidence>
<gene>
    <name evidence="4" type="ORF">A4R26_21285</name>
</gene>
<dbReference type="NCBIfam" id="TIGR04183">
    <property type="entry name" value="Por_Secre_tail"/>
    <property type="match status" value="1"/>
</dbReference>
<dbReference type="Pfam" id="PF17803">
    <property type="entry name" value="Cadherin_4"/>
    <property type="match status" value="1"/>
</dbReference>
<dbReference type="Pfam" id="PF18962">
    <property type="entry name" value="Por_Secre_tail"/>
    <property type="match status" value="1"/>
</dbReference>
<dbReference type="OrthoDB" id="626307at2"/>
<feature type="chain" id="PRO_5012754395" evidence="1">
    <location>
        <begin position="20"/>
        <end position="490"/>
    </location>
</feature>
<keyword evidence="5" id="KW-1185">Reference proteome</keyword>
<accession>A0A1V9FLX9</accession>
<comment type="caution">
    <text evidence="4">The sequence shown here is derived from an EMBL/GenBank/DDBJ whole genome shotgun (WGS) entry which is preliminary data.</text>
</comment>
<evidence type="ECO:0000256" key="1">
    <source>
        <dbReference type="SAM" id="SignalP"/>
    </source>
</evidence>
<feature type="domain" description="RapA2 cadherin-like" evidence="2">
    <location>
        <begin position="178"/>
        <end position="261"/>
    </location>
</feature>
<proteinExistence type="predicted"/>
<dbReference type="RefSeq" id="WP_081164605.1">
    <property type="nucleotide sequence ID" value="NZ_LWBP01000178.1"/>
</dbReference>
<dbReference type="Gene3D" id="2.60.120.260">
    <property type="entry name" value="Galactose-binding domain-like"/>
    <property type="match status" value="1"/>
</dbReference>
<dbReference type="EMBL" id="LWBP01000178">
    <property type="protein sequence ID" value="OQP59354.1"/>
    <property type="molecule type" value="Genomic_DNA"/>
</dbReference>
<keyword evidence="1" id="KW-0732">Signal</keyword>